<evidence type="ECO:0000313" key="1">
    <source>
        <dbReference type="EMBL" id="KAK1859366.1"/>
    </source>
</evidence>
<keyword evidence="2" id="KW-1185">Reference proteome</keyword>
<dbReference type="EMBL" id="CM020618">
    <property type="protein sequence ID" value="KAK1859366.1"/>
    <property type="molecule type" value="Genomic_DNA"/>
</dbReference>
<sequence>MVLATNAFYMFVSVNHCEALNLLYAEAVFASGGKFGYCTDGEEWGSFGKKLLGGAWRPPSRQTMSSKYVNLVFSKVDADVCEILRSMAGGCFECDGWTGPNGDQVFSALFCGPLPFYISSFRLHGDRETDDVLVTKVKEQMALPFMPSGTTWRDQHNTGIVTDSPNVNRSARRKLIDGGDFTYAYGCASHAMNNLCRDILKLPGACHVLSFCTALARFFGNYHLPREHLRRQQALEPGRTPTIKLFSPTRLTGSAALLGTILSNRGDISTVLFKAKQKTIGMDFPPSLFDAVMEPKNWDNLRMWEPVLRCVTAITDYLQADTTPLSGIHASFLCLEASLLPSAEAHITRESILGLLKSRYGTIFSYAHMLAFYLGPRFLPFHEASRAPVVKPFTGTDAAMCLAAAKRLIRPSPDTEQAVVVTQVTQAILGSFPFFGRRTTSECA</sequence>
<reference evidence="1" key="1">
    <citation type="submission" date="2019-11" db="EMBL/GenBank/DDBJ databases">
        <title>Nori genome reveals adaptations in red seaweeds to the harsh intertidal environment.</title>
        <authorList>
            <person name="Wang D."/>
            <person name="Mao Y."/>
        </authorList>
    </citation>
    <scope>NUCLEOTIDE SEQUENCE</scope>
    <source>
        <tissue evidence="1">Gametophyte</tissue>
    </source>
</reference>
<comment type="caution">
    <text evidence="1">The sequence shown here is derived from an EMBL/GenBank/DDBJ whole genome shotgun (WGS) entry which is preliminary data.</text>
</comment>
<gene>
    <name evidence="1" type="ORF">I4F81_001963</name>
</gene>
<accession>A0ACC3BN23</accession>
<evidence type="ECO:0000313" key="2">
    <source>
        <dbReference type="Proteomes" id="UP000798662"/>
    </source>
</evidence>
<name>A0ACC3BN23_PYRYE</name>
<protein>
    <submittedName>
        <fullName evidence="1">Uncharacterized protein</fullName>
    </submittedName>
</protein>
<organism evidence="1 2">
    <name type="scientific">Pyropia yezoensis</name>
    <name type="common">Susabi-nori</name>
    <name type="synonym">Porphyra yezoensis</name>
    <dbReference type="NCBI Taxonomy" id="2788"/>
    <lineage>
        <taxon>Eukaryota</taxon>
        <taxon>Rhodophyta</taxon>
        <taxon>Bangiophyceae</taxon>
        <taxon>Bangiales</taxon>
        <taxon>Bangiaceae</taxon>
        <taxon>Pyropia</taxon>
    </lineage>
</organism>
<proteinExistence type="predicted"/>
<dbReference type="Proteomes" id="UP000798662">
    <property type="component" value="Chromosome 1"/>
</dbReference>